<dbReference type="SUPFAM" id="SSF49313">
    <property type="entry name" value="Cadherin-like"/>
    <property type="match status" value="5"/>
</dbReference>
<evidence type="ECO:0000256" key="4">
    <source>
        <dbReference type="ARBA" id="ARBA00022837"/>
    </source>
</evidence>
<evidence type="ECO:0000256" key="9">
    <source>
        <dbReference type="SAM" id="Phobius"/>
    </source>
</evidence>
<dbReference type="InterPro" id="IPR050971">
    <property type="entry name" value="Cadherin-domain_protein"/>
</dbReference>
<dbReference type="CDD" id="cd11304">
    <property type="entry name" value="Cadherin_repeat"/>
    <property type="match status" value="3"/>
</dbReference>
<keyword evidence="2 9" id="KW-0812">Transmembrane</keyword>
<dbReference type="SMART" id="SM00112">
    <property type="entry name" value="CA"/>
    <property type="match status" value="4"/>
</dbReference>
<evidence type="ECO:0000256" key="8">
    <source>
        <dbReference type="PROSITE-ProRule" id="PRU00043"/>
    </source>
</evidence>
<dbReference type="WBParaSite" id="PTRK_0000570200.1">
    <property type="protein sequence ID" value="PTRK_0000570200.1"/>
    <property type="gene ID" value="PTRK_0000570200"/>
</dbReference>
<evidence type="ECO:0000313" key="12">
    <source>
        <dbReference type="WBParaSite" id="PTRK_0000570200.1"/>
    </source>
</evidence>
<dbReference type="GO" id="GO:0007156">
    <property type="term" value="P:homophilic cell adhesion via plasma membrane adhesion molecules"/>
    <property type="evidence" value="ECO:0007669"/>
    <property type="project" value="InterPro"/>
</dbReference>
<sequence>MYGVDKEYFRINGKGELVMKNSVKINNSIGIINENNIRTYFVTIIEDALKCKYDLYEGEIEEKKKIFIKPVKVNIINGNNIIYSLMEEDSNFKINPKNGILSIDSEEFLTIDNLGEKFNLSVIGTDRYGNQTTCTVQITLRPEKSINEKVAIFSKDEYNFEISPGVTEIGKVELMLSDYNYNFKIIEGSVDRVMIDEKNGNLRYIGDPIIENEKMELLIMARNDEYYDYVNFVRLHLNFDGLHSDSAKFLNDDKVTFILLNQSQNDVILKIFNGSDGDAKSNLIFNIEYIKILNKLRNEIIDNNIEEDRKKFVINDNILYLHGRISKDISNVEIKVSIKDSLHNMEPKDYAYVYIAFKSDVIKKSRDYLTLLEHPDIIFVDEKRKKGDFVYTIQPKPISKSLEEVKEGRDVNNYNFRIVEGDGFSINETSGLIVIDNIPKESTNLIIEVEDLNNNDLAETSITINIVKSNTDVNTKKYNFNVREDVTVGYIIGYLEKNEALIGDDSSKFEINDNNALIVKSPLDYEKQNEYLFFVVDNEIRIHILDVNDNIPITDRSSLNLTIMDNIQPGSILEHLNVTDKDKLDNLRFTFSGNGIISRKLMIDENHNIIARESFIDILKNNINFQIICSDGLHKISINITLNIIGSVNCVPVFNKNQTKVYLIEENISINNNDNKILIGHIKASSDKDCLINYEIIDEEKKLPFTINNITGEIYLKETLDYEEREEYKFKVKINSENKEKEGIFVIKVIDKNDHTPVFLTNSSLYSIPEDFYVGEVITKVEAFDKDVNDLIYYHIITDSDKFYINITTGEVVLVKPLDKEETDEYVLNVYATNEEFLMLDVDGSFDMMRIIILIEDINDNGPIFDLDNYEIVVGRNMNPGEKIIQLHTHDKDNDKYVGNVDFKIDDVRFHFQGRSRQAPSYIYINKNGEVILNNYIDDFSGGFLTATVYGKDVSTIKSTFVGKCSLKIWICSNNHLTNIILNDGPMKINYKKMVQSIKRLSERVENAHVMIQNFGYYQKDGIFSDNKTIAKVVFIKDGEEMISCDDVIKQLEKYTLIFGNGESFEIEKNNDNFERYEEKKSDSKLSIVSLTLALFSIALLSIFLVIACIMLRDRTKFLNDKQNFINEEIVAITKENNNILALSSKPSYGEINYYGNQGITSSFHTSQLHNDDCYSIQTMKINLGKAITETPFIEEVD</sequence>
<dbReference type="AlphaFoldDB" id="A0A0N4ZDP2"/>
<dbReference type="PRINTS" id="PR00205">
    <property type="entry name" value="CADHERIN"/>
</dbReference>
<feature type="domain" description="Cadherin" evidence="10">
    <location>
        <begin position="664"/>
        <end position="759"/>
    </location>
</feature>
<dbReference type="PROSITE" id="PS50268">
    <property type="entry name" value="CADHERIN_2"/>
    <property type="match status" value="2"/>
</dbReference>
<dbReference type="GO" id="GO:0005886">
    <property type="term" value="C:plasma membrane"/>
    <property type="evidence" value="ECO:0007669"/>
    <property type="project" value="InterPro"/>
</dbReference>
<dbReference type="Pfam" id="PF00028">
    <property type="entry name" value="Cadherin"/>
    <property type="match status" value="2"/>
</dbReference>
<keyword evidence="11" id="KW-1185">Reference proteome</keyword>
<evidence type="ECO:0000256" key="5">
    <source>
        <dbReference type="ARBA" id="ARBA00022889"/>
    </source>
</evidence>
<evidence type="ECO:0000256" key="6">
    <source>
        <dbReference type="ARBA" id="ARBA00022989"/>
    </source>
</evidence>
<keyword evidence="4 8" id="KW-0106">Calcium</keyword>
<feature type="domain" description="Cadherin" evidence="10">
    <location>
        <begin position="760"/>
        <end position="865"/>
    </location>
</feature>
<comment type="subcellular location">
    <subcellularLocation>
        <location evidence="1">Membrane</location>
    </subcellularLocation>
</comment>
<evidence type="ECO:0000313" key="11">
    <source>
        <dbReference type="Proteomes" id="UP000038045"/>
    </source>
</evidence>
<dbReference type="PANTHER" id="PTHR24025">
    <property type="entry name" value="DESMOGLEIN FAMILY MEMBER"/>
    <property type="match status" value="1"/>
</dbReference>
<name>A0A0N4ZDP2_PARTI</name>
<dbReference type="InterPro" id="IPR002126">
    <property type="entry name" value="Cadherin-like_dom"/>
</dbReference>
<evidence type="ECO:0000256" key="2">
    <source>
        <dbReference type="ARBA" id="ARBA00022692"/>
    </source>
</evidence>
<keyword evidence="6 9" id="KW-1133">Transmembrane helix</keyword>
<evidence type="ECO:0000259" key="10">
    <source>
        <dbReference type="PROSITE" id="PS50268"/>
    </source>
</evidence>
<organism evidence="11 12">
    <name type="scientific">Parastrongyloides trichosuri</name>
    <name type="common">Possum-specific nematode worm</name>
    <dbReference type="NCBI Taxonomy" id="131310"/>
    <lineage>
        <taxon>Eukaryota</taxon>
        <taxon>Metazoa</taxon>
        <taxon>Ecdysozoa</taxon>
        <taxon>Nematoda</taxon>
        <taxon>Chromadorea</taxon>
        <taxon>Rhabditida</taxon>
        <taxon>Tylenchina</taxon>
        <taxon>Panagrolaimomorpha</taxon>
        <taxon>Strongyloidoidea</taxon>
        <taxon>Strongyloididae</taxon>
        <taxon>Parastrongyloides</taxon>
    </lineage>
</organism>
<keyword evidence="3" id="KW-0677">Repeat</keyword>
<accession>A0A0N4ZDP2</accession>
<dbReference type="InterPro" id="IPR015919">
    <property type="entry name" value="Cadherin-like_sf"/>
</dbReference>
<dbReference type="Gene3D" id="2.60.40.60">
    <property type="entry name" value="Cadherins"/>
    <property type="match status" value="4"/>
</dbReference>
<dbReference type="InterPro" id="IPR020894">
    <property type="entry name" value="Cadherin_CS"/>
</dbReference>
<keyword evidence="7 9" id="KW-0472">Membrane</keyword>
<dbReference type="STRING" id="131310.A0A0N4ZDP2"/>
<feature type="transmembrane region" description="Helical" evidence="9">
    <location>
        <begin position="1088"/>
        <end position="1112"/>
    </location>
</feature>
<proteinExistence type="predicted"/>
<protein>
    <submittedName>
        <fullName evidence="12">Cadherin domain-containing protein</fullName>
    </submittedName>
</protein>
<dbReference type="Proteomes" id="UP000038045">
    <property type="component" value="Unplaced"/>
</dbReference>
<dbReference type="PANTHER" id="PTHR24025:SF23">
    <property type="entry name" value="NEURAL-CADHERIN"/>
    <property type="match status" value="1"/>
</dbReference>
<evidence type="ECO:0000256" key="7">
    <source>
        <dbReference type="ARBA" id="ARBA00023136"/>
    </source>
</evidence>
<evidence type="ECO:0000256" key="1">
    <source>
        <dbReference type="ARBA" id="ARBA00004370"/>
    </source>
</evidence>
<dbReference type="GO" id="GO:0005911">
    <property type="term" value="C:cell-cell junction"/>
    <property type="evidence" value="ECO:0007669"/>
    <property type="project" value="TreeGrafter"/>
</dbReference>
<keyword evidence="5" id="KW-0130">Cell adhesion</keyword>
<evidence type="ECO:0000256" key="3">
    <source>
        <dbReference type="ARBA" id="ARBA00022737"/>
    </source>
</evidence>
<reference evidence="12" key="1">
    <citation type="submission" date="2017-02" db="UniProtKB">
        <authorList>
            <consortium name="WormBaseParasite"/>
        </authorList>
    </citation>
    <scope>IDENTIFICATION</scope>
</reference>
<dbReference type="PROSITE" id="PS00232">
    <property type="entry name" value="CADHERIN_1"/>
    <property type="match status" value="2"/>
</dbReference>
<dbReference type="GO" id="GO:0005509">
    <property type="term" value="F:calcium ion binding"/>
    <property type="evidence" value="ECO:0007669"/>
    <property type="project" value="UniProtKB-UniRule"/>
</dbReference>